<keyword evidence="2" id="KW-1185">Reference proteome</keyword>
<gene>
    <name evidence="1" type="ORF">Mam01_66770</name>
</gene>
<sequence length="55" mass="5614">MKNTLLSRLGRIVGAMVVTFAFVAFPLSGGAAAGAVVDAKPVYEVPATKLCCGFP</sequence>
<dbReference type="Proteomes" id="UP000651728">
    <property type="component" value="Unassembled WGS sequence"/>
</dbReference>
<reference evidence="1 2" key="1">
    <citation type="submission" date="2021-01" db="EMBL/GenBank/DDBJ databases">
        <title>Whole genome shotgun sequence of Microbispora amethystogenes NBRC 101907.</title>
        <authorList>
            <person name="Komaki H."/>
            <person name="Tamura T."/>
        </authorList>
    </citation>
    <scope>NUCLEOTIDE SEQUENCE [LARGE SCALE GENOMIC DNA]</scope>
    <source>
        <strain evidence="1 2">NBRC 101907</strain>
    </source>
</reference>
<comment type="caution">
    <text evidence="1">The sequence shown here is derived from an EMBL/GenBank/DDBJ whole genome shotgun (WGS) entry which is preliminary data.</text>
</comment>
<name>A0ABQ4FP31_9ACTN</name>
<accession>A0ABQ4FP31</accession>
<dbReference type="RefSeq" id="WP_204289116.1">
    <property type="nucleotide sequence ID" value="NZ_BAABEJ010000031.1"/>
</dbReference>
<dbReference type="EMBL" id="BOOB01000062">
    <property type="protein sequence ID" value="GIH36513.1"/>
    <property type="molecule type" value="Genomic_DNA"/>
</dbReference>
<organism evidence="1 2">
    <name type="scientific">Microbispora amethystogenes</name>
    <dbReference type="NCBI Taxonomy" id="1427754"/>
    <lineage>
        <taxon>Bacteria</taxon>
        <taxon>Bacillati</taxon>
        <taxon>Actinomycetota</taxon>
        <taxon>Actinomycetes</taxon>
        <taxon>Streptosporangiales</taxon>
        <taxon>Streptosporangiaceae</taxon>
        <taxon>Microbispora</taxon>
    </lineage>
</organism>
<protein>
    <submittedName>
        <fullName evidence="1">Uncharacterized protein</fullName>
    </submittedName>
</protein>
<evidence type="ECO:0000313" key="1">
    <source>
        <dbReference type="EMBL" id="GIH36513.1"/>
    </source>
</evidence>
<proteinExistence type="predicted"/>
<evidence type="ECO:0000313" key="2">
    <source>
        <dbReference type="Proteomes" id="UP000651728"/>
    </source>
</evidence>